<dbReference type="RefSeq" id="WP_395823599.1">
    <property type="nucleotide sequence ID" value="NZ_CP043494.1"/>
</dbReference>
<dbReference type="SUPFAM" id="SSF52540">
    <property type="entry name" value="P-loop containing nucleoside triphosphate hydrolases"/>
    <property type="match status" value="1"/>
</dbReference>
<evidence type="ECO:0000313" key="11">
    <source>
        <dbReference type="Proteomes" id="UP001611383"/>
    </source>
</evidence>
<dbReference type="Proteomes" id="UP001611383">
    <property type="component" value="Chromosome"/>
</dbReference>
<accession>A0ABY9WSR5</accession>
<dbReference type="PROSITE" id="PS01331">
    <property type="entry name" value="THYMIDYLATE_KINASE"/>
    <property type="match status" value="1"/>
</dbReference>
<keyword evidence="11" id="KW-1185">Reference proteome</keyword>
<evidence type="ECO:0000256" key="1">
    <source>
        <dbReference type="ARBA" id="ARBA00009776"/>
    </source>
</evidence>
<keyword evidence="4 8" id="KW-0547">Nucleotide-binding</keyword>
<evidence type="ECO:0000256" key="4">
    <source>
        <dbReference type="ARBA" id="ARBA00022741"/>
    </source>
</evidence>
<dbReference type="Gene3D" id="3.40.50.300">
    <property type="entry name" value="P-loop containing nucleotide triphosphate hydrolases"/>
    <property type="match status" value="1"/>
</dbReference>
<dbReference type="PANTHER" id="PTHR10344">
    <property type="entry name" value="THYMIDYLATE KINASE"/>
    <property type="match status" value="1"/>
</dbReference>
<keyword evidence="2 8" id="KW-0808">Transferase</keyword>
<dbReference type="InterPro" id="IPR018095">
    <property type="entry name" value="Thymidylate_kin_CS"/>
</dbReference>
<keyword evidence="3 8" id="KW-0545">Nucleotide biosynthesis</keyword>
<keyword evidence="5 8" id="KW-0418">Kinase</keyword>
<dbReference type="PANTHER" id="PTHR10344:SF4">
    <property type="entry name" value="UMP-CMP KINASE 2, MITOCHONDRIAL"/>
    <property type="match status" value="1"/>
</dbReference>
<evidence type="ECO:0000313" key="10">
    <source>
        <dbReference type="EMBL" id="WNG46824.1"/>
    </source>
</evidence>
<feature type="domain" description="Thymidylate kinase-like" evidence="9">
    <location>
        <begin position="16"/>
        <end position="206"/>
    </location>
</feature>
<dbReference type="NCBIfam" id="TIGR00041">
    <property type="entry name" value="DTMP_kinase"/>
    <property type="match status" value="1"/>
</dbReference>
<organism evidence="10 11">
    <name type="scientific">Archangium minus</name>
    <dbReference type="NCBI Taxonomy" id="83450"/>
    <lineage>
        <taxon>Bacteria</taxon>
        <taxon>Pseudomonadati</taxon>
        <taxon>Myxococcota</taxon>
        <taxon>Myxococcia</taxon>
        <taxon>Myxococcales</taxon>
        <taxon>Cystobacterineae</taxon>
        <taxon>Archangiaceae</taxon>
        <taxon>Archangium</taxon>
    </lineage>
</organism>
<evidence type="ECO:0000256" key="2">
    <source>
        <dbReference type="ARBA" id="ARBA00022679"/>
    </source>
</evidence>
<dbReference type="InterPro" id="IPR018094">
    <property type="entry name" value="Thymidylate_kinase"/>
</dbReference>
<comment type="similarity">
    <text evidence="1 8">Belongs to the thymidylate kinase family.</text>
</comment>
<dbReference type="EC" id="2.7.4.9" evidence="8"/>
<name>A0ABY9WSR5_9BACT</name>
<evidence type="ECO:0000256" key="3">
    <source>
        <dbReference type="ARBA" id="ARBA00022727"/>
    </source>
</evidence>
<dbReference type="InterPro" id="IPR039430">
    <property type="entry name" value="Thymidylate_kin-like_dom"/>
</dbReference>
<evidence type="ECO:0000256" key="8">
    <source>
        <dbReference type="HAMAP-Rule" id="MF_00165"/>
    </source>
</evidence>
<sequence length="226" mass="24309">MSPARKPARSGRLIVLEGLDGAGTTTQVERLASALRAEGHPVLTTREPSDGPVGVLIRQALTGRVVLPGSSGSQPLAQETLALLYAADRTDHLRAKVLPALEAGQVVLSDRSVLSSLAYQGASLPMEWVESINAHAVPADLTLFVGVSIEVAARRRAARGGPEELFDAVEKQRRISKQYEAAIRLRGKREHVVRIDGDQPVEAVTADCLVQVRKLLGRKPRRAAVR</sequence>
<reference evidence="10 11" key="1">
    <citation type="submission" date="2019-08" db="EMBL/GenBank/DDBJ databases">
        <title>Archangium and Cystobacter genomes.</title>
        <authorList>
            <person name="Chen I.-C.K."/>
            <person name="Wielgoss S."/>
        </authorList>
    </citation>
    <scope>NUCLEOTIDE SEQUENCE [LARGE SCALE GENOMIC DNA]</scope>
    <source>
        <strain evidence="10 11">Cbm 6</strain>
    </source>
</reference>
<comment type="function">
    <text evidence="8">Phosphorylation of dTMP to form dTDP in both de novo and salvage pathways of dTTP synthesis.</text>
</comment>
<dbReference type="EMBL" id="CP043494">
    <property type="protein sequence ID" value="WNG46824.1"/>
    <property type="molecule type" value="Genomic_DNA"/>
</dbReference>
<dbReference type="HAMAP" id="MF_00165">
    <property type="entry name" value="Thymidylate_kinase"/>
    <property type="match status" value="1"/>
</dbReference>
<dbReference type="Pfam" id="PF02223">
    <property type="entry name" value="Thymidylate_kin"/>
    <property type="match status" value="1"/>
</dbReference>
<protein>
    <recommendedName>
        <fullName evidence="8">Thymidylate kinase</fullName>
        <ecNumber evidence="8">2.7.4.9</ecNumber>
    </recommendedName>
    <alternativeName>
        <fullName evidence="8">dTMP kinase</fullName>
    </alternativeName>
</protein>
<comment type="caution">
    <text evidence="8">Lacks conserved residue(s) required for the propagation of feature annotation.</text>
</comment>
<proteinExistence type="inferred from homology"/>
<keyword evidence="6 8" id="KW-0067">ATP-binding</keyword>
<dbReference type="InterPro" id="IPR027417">
    <property type="entry name" value="P-loop_NTPase"/>
</dbReference>
<gene>
    <name evidence="8 10" type="primary">tmk</name>
    <name evidence="10" type="ORF">F0U60_23895</name>
</gene>
<dbReference type="GO" id="GO:0004798">
    <property type="term" value="F:dTMP kinase activity"/>
    <property type="evidence" value="ECO:0007669"/>
    <property type="project" value="UniProtKB-EC"/>
</dbReference>
<evidence type="ECO:0000259" key="9">
    <source>
        <dbReference type="Pfam" id="PF02223"/>
    </source>
</evidence>
<evidence type="ECO:0000256" key="7">
    <source>
        <dbReference type="ARBA" id="ARBA00048743"/>
    </source>
</evidence>
<dbReference type="CDD" id="cd01672">
    <property type="entry name" value="TMPK"/>
    <property type="match status" value="1"/>
</dbReference>
<evidence type="ECO:0000256" key="6">
    <source>
        <dbReference type="ARBA" id="ARBA00022840"/>
    </source>
</evidence>
<comment type="catalytic activity">
    <reaction evidence="7 8">
        <text>dTMP + ATP = dTDP + ADP</text>
        <dbReference type="Rhea" id="RHEA:13517"/>
        <dbReference type="ChEBI" id="CHEBI:30616"/>
        <dbReference type="ChEBI" id="CHEBI:58369"/>
        <dbReference type="ChEBI" id="CHEBI:63528"/>
        <dbReference type="ChEBI" id="CHEBI:456216"/>
        <dbReference type="EC" id="2.7.4.9"/>
    </reaction>
</comment>
<evidence type="ECO:0000256" key="5">
    <source>
        <dbReference type="ARBA" id="ARBA00022777"/>
    </source>
</evidence>